<evidence type="ECO:0000313" key="1">
    <source>
        <dbReference type="EMBL" id="OIR12799.1"/>
    </source>
</evidence>
<protein>
    <submittedName>
        <fullName evidence="1">Uncharacterized protein</fullName>
    </submittedName>
</protein>
<reference evidence="1" key="1">
    <citation type="submission" date="2016-10" db="EMBL/GenBank/DDBJ databases">
        <title>Sequence of Gallionella enrichment culture.</title>
        <authorList>
            <person name="Poehlein A."/>
            <person name="Muehling M."/>
            <person name="Daniel R."/>
        </authorList>
    </citation>
    <scope>NUCLEOTIDE SEQUENCE</scope>
</reference>
<comment type="caution">
    <text evidence="1">The sequence shown here is derived from an EMBL/GenBank/DDBJ whole genome shotgun (WGS) entry which is preliminary data.</text>
</comment>
<gene>
    <name evidence="1" type="ORF">GALL_58660</name>
</gene>
<name>A0A1J5SWE0_9ZZZZ</name>
<proteinExistence type="predicted"/>
<dbReference type="EMBL" id="MLJW01000016">
    <property type="protein sequence ID" value="OIR12799.1"/>
    <property type="molecule type" value="Genomic_DNA"/>
</dbReference>
<accession>A0A1J5SWE0</accession>
<dbReference type="AlphaFoldDB" id="A0A1J5SWE0"/>
<sequence length="201" mass="24122">MKRHMRLHMDEISKHREEKINELISACEKKDKTKIMEKVNSLIDSSRNFILTSFEFQYRRVEREGPFQLLLCVGIEMILNAVIIMESPGQYVELYKKRNEPPSFEAIKQCSKKIIAKSFNKKQNERMTDVMDLIQNKRNIFAHFSLGIHALYYQHYEILNVILFLFSKYFPFQTEAILKIGEMRERFRMKNISDYDFVDFN</sequence>
<organism evidence="1">
    <name type="scientific">mine drainage metagenome</name>
    <dbReference type="NCBI Taxonomy" id="410659"/>
    <lineage>
        <taxon>unclassified sequences</taxon>
        <taxon>metagenomes</taxon>
        <taxon>ecological metagenomes</taxon>
    </lineage>
</organism>